<dbReference type="GO" id="GO:0000126">
    <property type="term" value="C:transcription factor TFIIIB complex"/>
    <property type="evidence" value="ECO:0007669"/>
    <property type="project" value="TreeGrafter"/>
</dbReference>
<name>A0A6C0AY94_9ZZZZ</name>
<dbReference type="EMBL" id="MN739039">
    <property type="protein sequence ID" value="QHS84955.1"/>
    <property type="molecule type" value="Genomic_DNA"/>
</dbReference>
<dbReference type="GO" id="GO:0001006">
    <property type="term" value="F:RNA polymerase III type 3 promoter sequence-specific DNA binding"/>
    <property type="evidence" value="ECO:0007669"/>
    <property type="project" value="TreeGrafter"/>
</dbReference>
<keyword evidence="6" id="KW-0804">Transcription</keyword>
<protein>
    <recommendedName>
        <fullName evidence="8">Transcription factor TFIIB cyclin-like domain-containing protein</fullName>
    </recommendedName>
</protein>
<dbReference type="SUPFAM" id="SSF47954">
    <property type="entry name" value="Cyclin-like"/>
    <property type="match status" value="1"/>
</dbReference>
<dbReference type="GO" id="GO:0008270">
    <property type="term" value="F:zinc ion binding"/>
    <property type="evidence" value="ECO:0007669"/>
    <property type="project" value="UniProtKB-KW"/>
</dbReference>
<dbReference type="GO" id="GO:0000995">
    <property type="term" value="F:RNA polymerase III general transcription initiation factor activity"/>
    <property type="evidence" value="ECO:0007669"/>
    <property type="project" value="TreeGrafter"/>
</dbReference>
<dbReference type="AlphaFoldDB" id="A0A6C0AY94"/>
<dbReference type="PRINTS" id="PR00685">
    <property type="entry name" value="TIFACTORIIB"/>
</dbReference>
<organism evidence="7">
    <name type="scientific">viral metagenome</name>
    <dbReference type="NCBI Taxonomy" id="1070528"/>
    <lineage>
        <taxon>unclassified sequences</taxon>
        <taxon>metagenomes</taxon>
        <taxon>organismal metagenomes</taxon>
    </lineage>
</organism>
<dbReference type="InterPro" id="IPR036915">
    <property type="entry name" value="Cyclin-like_sf"/>
</dbReference>
<reference evidence="7" key="1">
    <citation type="journal article" date="2020" name="Nature">
        <title>Giant virus diversity and host interactions through global metagenomics.</title>
        <authorList>
            <person name="Schulz F."/>
            <person name="Roux S."/>
            <person name="Paez-Espino D."/>
            <person name="Jungbluth S."/>
            <person name="Walsh D.A."/>
            <person name="Denef V.J."/>
            <person name="McMahon K.D."/>
            <person name="Konstantinidis K.T."/>
            <person name="Eloe-Fadrosh E.A."/>
            <person name="Kyrpides N.C."/>
            <person name="Woyke T."/>
        </authorList>
    </citation>
    <scope>NUCLEOTIDE SEQUENCE</scope>
    <source>
        <strain evidence="7">GVMAG-M-3300009182-67</strain>
    </source>
</reference>
<evidence type="ECO:0008006" key="8">
    <source>
        <dbReference type="Google" id="ProtNLM"/>
    </source>
</evidence>
<keyword evidence="5" id="KW-0805">Transcription regulation</keyword>
<evidence type="ECO:0000256" key="1">
    <source>
        <dbReference type="ARBA" id="ARBA00010857"/>
    </source>
</evidence>
<evidence type="ECO:0000256" key="6">
    <source>
        <dbReference type="ARBA" id="ARBA00023163"/>
    </source>
</evidence>
<evidence type="ECO:0000313" key="7">
    <source>
        <dbReference type="EMBL" id="QHS84955.1"/>
    </source>
</evidence>
<dbReference type="PANTHER" id="PTHR11618">
    <property type="entry name" value="TRANSCRIPTION INITIATION FACTOR IIB-RELATED"/>
    <property type="match status" value="1"/>
</dbReference>
<sequence>MESLIDEAWNDFNLSLNDSNDTKPISKNCKQCNNIPEQFVISEGDIVCMQCGLVQQSCIISDDPELTFSEEGCTPNVMRCGRVLDPTNPYDTGGNFIPKYMWSWHLDDEGNKRYTNLSKLAIRASYSSKQRAFDEGKYSFEHIQSRLNLNDTVFNAAKLFWGIILKTDILKRGGNRRGMKACCIFYACLSEKQQRNREDIAAAFDIDGSSDFTKGEKIFREIFEKEEKFSWILYKNSENERMYHRYVNQLSLPFSITKTMNQIKEHTRDHLLGIAAKSEIAGLMYFACKEVHNLKHPNKSEIAKCIGICNPTLNKVIEIIKYFYDKNPNLKIELK</sequence>
<dbReference type="Gene3D" id="1.10.472.170">
    <property type="match status" value="1"/>
</dbReference>
<dbReference type="CDD" id="cd00043">
    <property type="entry name" value="CYCLIN_SF"/>
    <property type="match status" value="1"/>
</dbReference>
<keyword evidence="2" id="KW-0479">Metal-binding</keyword>
<dbReference type="GO" id="GO:0070897">
    <property type="term" value="P:transcription preinitiation complex assembly"/>
    <property type="evidence" value="ECO:0007669"/>
    <property type="project" value="InterPro"/>
</dbReference>
<evidence type="ECO:0000256" key="4">
    <source>
        <dbReference type="ARBA" id="ARBA00022833"/>
    </source>
</evidence>
<keyword evidence="4" id="KW-0862">Zinc</keyword>
<evidence type="ECO:0000256" key="5">
    <source>
        <dbReference type="ARBA" id="ARBA00023015"/>
    </source>
</evidence>
<accession>A0A6C0AY94</accession>
<keyword evidence="3" id="KW-0863">Zinc-finger</keyword>
<evidence type="ECO:0000256" key="3">
    <source>
        <dbReference type="ARBA" id="ARBA00022771"/>
    </source>
</evidence>
<evidence type="ECO:0000256" key="2">
    <source>
        <dbReference type="ARBA" id="ARBA00022723"/>
    </source>
</evidence>
<dbReference type="InterPro" id="IPR000812">
    <property type="entry name" value="TFIIB"/>
</dbReference>
<dbReference type="GO" id="GO:0097550">
    <property type="term" value="C:transcription preinitiation complex"/>
    <property type="evidence" value="ECO:0007669"/>
    <property type="project" value="TreeGrafter"/>
</dbReference>
<proteinExistence type="inferred from homology"/>
<comment type="similarity">
    <text evidence="1">Belongs to the TFIIB family.</text>
</comment>
<dbReference type="PANTHER" id="PTHR11618:SF4">
    <property type="entry name" value="TRANSCRIPTION FACTOR IIIB 90 KDA SUBUNIT"/>
    <property type="match status" value="1"/>
</dbReference>
<dbReference type="GO" id="GO:0005634">
    <property type="term" value="C:nucleus"/>
    <property type="evidence" value="ECO:0007669"/>
    <property type="project" value="TreeGrafter"/>
</dbReference>